<protein>
    <recommendedName>
        <fullName evidence="5">Secreted protein</fullName>
    </recommendedName>
</protein>
<proteinExistence type="predicted"/>
<evidence type="ECO:0000313" key="3">
    <source>
        <dbReference type="EMBL" id="KAK2952996.1"/>
    </source>
</evidence>
<evidence type="ECO:0000313" key="4">
    <source>
        <dbReference type="Proteomes" id="UP001281761"/>
    </source>
</evidence>
<keyword evidence="2" id="KW-0732">Signal</keyword>
<comment type="caution">
    <text evidence="3">The sequence shown here is derived from an EMBL/GenBank/DDBJ whole genome shotgun (WGS) entry which is preliminary data.</text>
</comment>
<evidence type="ECO:0000256" key="2">
    <source>
        <dbReference type="SAM" id="SignalP"/>
    </source>
</evidence>
<accession>A0ABQ9XLS4</accession>
<organism evidence="3 4">
    <name type="scientific">Blattamonas nauphoetae</name>
    <dbReference type="NCBI Taxonomy" id="2049346"/>
    <lineage>
        <taxon>Eukaryota</taxon>
        <taxon>Metamonada</taxon>
        <taxon>Preaxostyla</taxon>
        <taxon>Oxymonadida</taxon>
        <taxon>Blattamonas</taxon>
    </lineage>
</organism>
<evidence type="ECO:0008006" key="5">
    <source>
        <dbReference type="Google" id="ProtNLM"/>
    </source>
</evidence>
<reference evidence="3 4" key="1">
    <citation type="journal article" date="2022" name="bioRxiv">
        <title>Genomics of Preaxostyla Flagellates Illuminates Evolutionary Transitions and the Path Towards Mitochondrial Loss.</title>
        <authorList>
            <person name="Novak L.V.F."/>
            <person name="Treitli S.C."/>
            <person name="Pyrih J."/>
            <person name="Halakuc P."/>
            <person name="Pipaliya S.V."/>
            <person name="Vacek V."/>
            <person name="Brzon O."/>
            <person name="Soukal P."/>
            <person name="Eme L."/>
            <person name="Dacks J.B."/>
            <person name="Karnkowska A."/>
            <person name="Elias M."/>
            <person name="Hampl V."/>
        </authorList>
    </citation>
    <scope>NUCLEOTIDE SEQUENCE [LARGE SCALE GENOMIC DNA]</scope>
    <source>
        <strain evidence="3">NAU3</strain>
        <tissue evidence="3">Gut</tissue>
    </source>
</reference>
<name>A0ABQ9XLS4_9EUKA</name>
<evidence type="ECO:0000256" key="1">
    <source>
        <dbReference type="SAM" id="MobiDB-lite"/>
    </source>
</evidence>
<dbReference type="EMBL" id="JARBJD010000096">
    <property type="protein sequence ID" value="KAK2952996.1"/>
    <property type="molecule type" value="Genomic_DNA"/>
</dbReference>
<dbReference type="Proteomes" id="UP001281761">
    <property type="component" value="Unassembled WGS sequence"/>
</dbReference>
<feature type="compositionally biased region" description="Polar residues" evidence="1">
    <location>
        <begin position="87"/>
        <end position="129"/>
    </location>
</feature>
<gene>
    <name evidence="3" type="ORF">BLNAU_11985</name>
</gene>
<keyword evidence="4" id="KW-1185">Reference proteome</keyword>
<feature type="signal peptide" evidence="2">
    <location>
        <begin position="1"/>
        <end position="18"/>
    </location>
</feature>
<feature type="chain" id="PRO_5046654598" description="Secreted protein" evidence="2">
    <location>
        <begin position="19"/>
        <end position="152"/>
    </location>
</feature>
<sequence length="152" mass="16804">MSRSIVATLSFSFAATLAHLVGGRQCIHRSMDGDDWWTFVLFVISQSNLRTSKRANMFLRPRQPIPVHSPTRRSSLTMKKEMVDANASASSMSPRLHSTPSTTDSLATHRTTHAPPNSLSLSLAEQDQLPSLFPPHTPSEKDEAEHTQAIPD</sequence>
<feature type="region of interest" description="Disordered" evidence="1">
    <location>
        <begin position="61"/>
        <end position="152"/>
    </location>
</feature>